<protein>
    <recommendedName>
        <fullName evidence="6">RNA polymerase sigma factor</fullName>
    </recommendedName>
</protein>
<dbReference type="Proteomes" id="UP000027936">
    <property type="component" value="Unassembled WGS sequence"/>
</dbReference>
<sequence length="187" mass="22349">MFREIFRRKKKEPDHSFKLIYETFYSHVYKTAFFITKDYHSTQDIVQETFIKVFKNLDKLEDGSKMKAWISTITTRTAIDFIRKQRKGNEFETEDFDTLILNVSEHASTVEEEVEKYIFSEMIRSEIQKLSPEYRSVLYFKYIEDLKDQEIANVLGLNVPTVKTRIHRAKNQLKKKLHTKSFVDGEL</sequence>
<organism evidence="9 10">
    <name type="scientific">Schinkia azotoformans MEV2011</name>
    <dbReference type="NCBI Taxonomy" id="1348973"/>
    <lineage>
        <taxon>Bacteria</taxon>
        <taxon>Bacillati</taxon>
        <taxon>Bacillota</taxon>
        <taxon>Bacilli</taxon>
        <taxon>Bacillales</taxon>
        <taxon>Bacillaceae</taxon>
        <taxon>Calidifontibacillus/Schinkia group</taxon>
        <taxon>Schinkia</taxon>
    </lineage>
</organism>
<evidence type="ECO:0000313" key="10">
    <source>
        <dbReference type="Proteomes" id="UP000027936"/>
    </source>
</evidence>
<accession>A0A072NI30</accession>
<dbReference type="Gene3D" id="1.10.10.10">
    <property type="entry name" value="Winged helix-like DNA-binding domain superfamily/Winged helix DNA-binding domain"/>
    <property type="match status" value="1"/>
</dbReference>
<evidence type="ECO:0000256" key="4">
    <source>
        <dbReference type="ARBA" id="ARBA00023125"/>
    </source>
</evidence>
<feature type="domain" description="RNA polymerase sigma-70 region 2" evidence="7">
    <location>
        <begin position="20"/>
        <end position="87"/>
    </location>
</feature>
<dbReference type="GO" id="GO:0016987">
    <property type="term" value="F:sigma factor activity"/>
    <property type="evidence" value="ECO:0007669"/>
    <property type="project" value="UniProtKB-KW"/>
</dbReference>
<dbReference type="PROSITE" id="PS01063">
    <property type="entry name" value="SIGMA70_ECF"/>
    <property type="match status" value="1"/>
</dbReference>
<dbReference type="GO" id="GO:0003677">
    <property type="term" value="F:DNA binding"/>
    <property type="evidence" value="ECO:0007669"/>
    <property type="project" value="UniProtKB-KW"/>
</dbReference>
<dbReference type="Pfam" id="PF08281">
    <property type="entry name" value="Sigma70_r4_2"/>
    <property type="match status" value="1"/>
</dbReference>
<proteinExistence type="inferred from homology"/>
<dbReference type="PANTHER" id="PTHR43133:SF60">
    <property type="entry name" value="RNA POLYMERASE SIGMA FACTOR SIGV"/>
    <property type="match status" value="1"/>
</dbReference>
<keyword evidence="4 6" id="KW-0238">DNA-binding</keyword>
<dbReference type="InterPro" id="IPR000838">
    <property type="entry name" value="RNA_pol_sigma70_ECF_CS"/>
</dbReference>
<dbReference type="Pfam" id="PF04542">
    <property type="entry name" value="Sigma70_r2"/>
    <property type="match status" value="1"/>
</dbReference>
<evidence type="ECO:0000259" key="7">
    <source>
        <dbReference type="Pfam" id="PF04542"/>
    </source>
</evidence>
<dbReference type="InterPro" id="IPR036388">
    <property type="entry name" value="WH-like_DNA-bd_sf"/>
</dbReference>
<dbReference type="SUPFAM" id="SSF88946">
    <property type="entry name" value="Sigma2 domain of RNA polymerase sigma factors"/>
    <property type="match status" value="1"/>
</dbReference>
<evidence type="ECO:0000256" key="3">
    <source>
        <dbReference type="ARBA" id="ARBA00023082"/>
    </source>
</evidence>
<dbReference type="InterPro" id="IPR007627">
    <property type="entry name" value="RNA_pol_sigma70_r2"/>
</dbReference>
<dbReference type="InterPro" id="IPR013249">
    <property type="entry name" value="RNA_pol_sigma70_r4_t2"/>
</dbReference>
<dbReference type="SUPFAM" id="SSF88659">
    <property type="entry name" value="Sigma3 and sigma4 domains of RNA polymerase sigma factors"/>
    <property type="match status" value="1"/>
</dbReference>
<dbReference type="PATRIC" id="fig|1348973.3.peg.3710"/>
<evidence type="ECO:0000256" key="2">
    <source>
        <dbReference type="ARBA" id="ARBA00023015"/>
    </source>
</evidence>
<dbReference type="RefSeq" id="WP_035197448.1">
    <property type="nucleotide sequence ID" value="NZ_JJRY01000020.1"/>
</dbReference>
<dbReference type="GO" id="GO:0006950">
    <property type="term" value="P:response to stress"/>
    <property type="evidence" value="ECO:0007669"/>
    <property type="project" value="UniProtKB-ARBA"/>
</dbReference>
<dbReference type="NCBIfam" id="TIGR02937">
    <property type="entry name" value="sigma70-ECF"/>
    <property type="match status" value="1"/>
</dbReference>
<dbReference type="InterPro" id="IPR013325">
    <property type="entry name" value="RNA_pol_sigma_r2"/>
</dbReference>
<dbReference type="OrthoDB" id="188761at2"/>
<reference evidence="9 10" key="1">
    <citation type="submission" date="2014-04" db="EMBL/GenBank/DDBJ databases">
        <title>Draft genome sequence of Bacillus azotoformans MEV2011, a (co-) denitrifying strain unable to grow in the presence of oxygen.</title>
        <authorList>
            <person name="Nielsen M."/>
            <person name="Schreiber L."/>
            <person name="Finster K."/>
            <person name="Schramm A."/>
        </authorList>
    </citation>
    <scope>NUCLEOTIDE SEQUENCE [LARGE SCALE GENOMIC DNA]</scope>
    <source>
        <strain evidence="9 10">MEV2011</strain>
    </source>
</reference>
<dbReference type="PANTHER" id="PTHR43133">
    <property type="entry name" value="RNA POLYMERASE ECF-TYPE SIGMA FACTO"/>
    <property type="match status" value="1"/>
</dbReference>
<gene>
    <name evidence="9" type="ORF">M670_03826</name>
</gene>
<evidence type="ECO:0000259" key="8">
    <source>
        <dbReference type="Pfam" id="PF08281"/>
    </source>
</evidence>
<evidence type="ECO:0000256" key="6">
    <source>
        <dbReference type="RuleBase" id="RU000716"/>
    </source>
</evidence>
<dbReference type="Gene3D" id="1.10.1740.10">
    <property type="match status" value="1"/>
</dbReference>
<name>A0A072NI30_SCHAZ</name>
<dbReference type="InterPro" id="IPR039425">
    <property type="entry name" value="RNA_pol_sigma-70-like"/>
</dbReference>
<comment type="caution">
    <text evidence="9">The sequence shown here is derived from an EMBL/GenBank/DDBJ whole genome shotgun (WGS) entry which is preliminary data.</text>
</comment>
<keyword evidence="2 6" id="KW-0805">Transcription regulation</keyword>
<evidence type="ECO:0000256" key="5">
    <source>
        <dbReference type="ARBA" id="ARBA00023163"/>
    </source>
</evidence>
<dbReference type="InterPro" id="IPR013324">
    <property type="entry name" value="RNA_pol_sigma_r3/r4-like"/>
</dbReference>
<feature type="domain" description="RNA polymerase sigma factor 70 region 4 type 2" evidence="8">
    <location>
        <begin position="121"/>
        <end position="173"/>
    </location>
</feature>
<dbReference type="GO" id="GO:0006352">
    <property type="term" value="P:DNA-templated transcription initiation"/>
    <property type="evidence" value="ECO:0007669"/>
    <property type="project" value="InterPro"/>
</dbReference>
<dbReference type="CDD" id="cd06171">
    <property type="entry name" value="Sigma70_r4"/>
    <property type="match status" value="1"/>
</dbReference>
<dbReference type="InterPro" id="IPR014284">
    <property type="entry name" value="RNA_pol_sigma-70_dom"/>
</dbReference>
<keyword evidence="3 6" id="KW-0731">Sigma factor</keyword>
<evidence type="ECO:0000256" key="1">
    <source>
        <dbReference type="ARBA" id="ARBA00010641"/>
    </source>
</evidence>
<dbReference type="EMBL" id="JJRY01000020">
    <property type="protein sequence ID" value="KEF36912.1"/>
    <property type="molecule type" value="Genomic_DNA"/>
</dbReference>
<evidence type="ECO:0000313" key="9">
    <source>
        <dbReference type="EMBL" id="KEF36912.1"/>
    </source>
</evidence>
<comment type="similarity">
    <text evidence="1 6">Belongs to the sigma-70 factor family. ECF subfamily.</text>
</comment>
<dbReference type="AlphaFoldDB" id="A0A072NI30"/>
<keyword evidence="5 6" id="KW-0804">Transcription</keyword>